<dbReference type="InterPro" id="IPR010732">
    <property type="entry name" value="T6SS_TssG-like"/>
</dbReference>
<protein>
    <submittedName>
        <fullName evidence="1">Type VI secretion system baseplate subunit TssG</fullName>
    </submittedName>
</protein>
<evidence type="ECO:0000313" key="1">
    <source>
        <dbReference type="EMBL" id="URF08216.1"/>
    </source>
</evidence>
<organism evidence="1 2">
    <name type="scientific">Cupriavidus campinensis</name>
    <dbReference type="NCBI Taxonomy" id="151783"/>
    <lineage>
        <taxon>Bacteria</taxon>
        <taxon>Pseudomonadati</taxon>
        <taxon>Pseudomonadota</taxon>
        <taxon>Betaproteobacteria</taxon>
        <taxon>Burkholderiales</taxon>
        <taxon>Burkholderiaceae</taxon>
        <taxon>Cupriavidus</taxon>
    </lineage>
</organism>
<accession>A0AAE9L5X6</accession>
<dbReference type="PANTHER" id="PTHR35564">
    <property type="match status" value="1"/>
</dbReference>
<sequence length="328" mass="37106">MRAWFDQDRPWRSGFLSLMRAIAARDPSRPAPGEADLPSQETYRIGQRPVLAFPPREVASLDTRHGRLDIRLFGLGIWGPQGPLPLHATELAYHRSVALQDRTLEHFADLFHHRALALFYRAWAAGQSTAALDRPDEERFSFYIASLMGTDQAEARQSCLPTHARYGASAHIVRESRNPEGLAATLSQYFDVPIAVEEYVPHWIRVDETGHCRLGMPGASSFMGESAMLGEQVADRQHKFRLVIGPLDFSRYLRLTPRGEDLCTLVEWVRAFIGYEYDWEIQLLIKPEEVPAPRVDGRQRLGHSTWLGECDPAQPVSGMVFEPEIYAA</sequence>
<name>A0AAE9L5X6_9BURK</name>
<dbReference type="EMBL" id="CP097331">
    <property type="protein sequence ID" value="URF08216.1"/>
    <property type="molecule type" value="Genomic_DNA"/>
</dbReference>
<dbReference type="Proteomes" id="UP001056132">
    <property type="component" value="Chromosome 2"/>
</dbReference>
<dbReference type="RefSeq" id="WP_211942744.1">
    <property type="nucleotide sequence ID" value="NZ_CAJPVH010000002.1"/>
</dbReference>
<reference evidence="1" key="1">
    <citation type="journal article" date="2022" name="Microbiol. Resour. Announc.">
        <title>Genome Sequence of Cupriavidus campinensis Strain G5, a Member of a Bacterial Consortium Capable of Polyethylene Degradation.</title>
        <authorList>
            <person name="Schneider B."/>
            <person name="Pfeiffer F."/>
            <person name="Dyall-Smith M."/>
            <person name="Kunte H.J."/>
        </authorList>
    </citation>
    <scope>NUCLEOTIDE SEQUENCE</scope>
    <source>
        <strain evidence="1">G5</strain>
    </source>
</reference>
<reference evidence="1" key="2">
    <citation type="submission" date="2022-05" db="EMBL/GenBank/DDBJ databases">
        <authorList>
            <person name="Kunte H.-J."/>
        </authorList>
    </citation>
    <scope>NUCLEOTIDE SEQUENCE</scope>
    <source>
        <strain evidence="1">G5</strain>
    </source>
</reference>
<gene>
    <name evidence="1" type="primary">tssG</name>
    <name evidence="1" type="ORF">M5D45_28215</name>
</gene>
<dbReference type="AlphaFoldDB" id="A0AAE9L5X6"/>
<dbReference type="NCBIfam" id="TIGR03347">
    <property type="entry name" value="VI_chp_1"/>
    <property type="match status" value="1"/>
</dbReference>
<proteinExistence type="predicted"/>
<evidence type="ECO:0000313" key="2">
    <source>
        <dbReference type="Proteomes" id="UP001056132"/>
    </source>
</evidence>
<dbReference type="KEGG" id="ccam:M5D45_28215"/>
<dbReference type="PANTHER" id="PTHR35564:SF4">
    <property type="entry name" value="CYTOPLASMIC PROTEIN"/>
    <property type="match status" value="1"/>
</dbReference>
<dbReference type="Pfam" id="PF06996">
    <property type="entry name" value="T6SS_TssG"/>
    <property type="match status" value="1"/>
</dbReference>